<keyword evidence="12" id="KW-1185">Reference proteome</keyword>
<dbReference type="Proteomes" id="UP001595916">
    <property type="component" value="Unassembled WGS sequence"/>
</dbReference>
<keyword evidence="6" id="KW-0699">rRNA-binding</keyword>
<comment type="similarity">
    <text evidence="1 6 7 8">Belongs to the TRAFAC class TrmE-Era-EngA-EngB-Septin-like GTPase superfamily. Era GTPase family.</text>
</comment>
<evidence type="ECO:0000256" key="5">
    <source>
        <dbReference type="ARBA" id="ARBA00023134"/>
    </source>
</evidence>
<gene>
    <name evidence="6 11" type="primary">era</name>
    <name evidence="11" type="ORF">ACFO4R_03480</name>
</gene>
<dbReference type="InterPro" id="IPR009019">
    <property type="entry name" value="KH_sf_prok-type"/>
</dbReference>
<dbReference type="InterPro" id="IPR027417">
    <property type="entry name" value="P-loop_NTPase"/>
</dbReference>
<dbReference type="PROSITE" id="PS50823">
    <property type="entry name" value="KH_TYPE_2"/>
    <property type="match status" value="1"/>
</dbReference>
<dbReference type="HAMAP" id="MF_00367">
    <property type="entry name" value="GTPase_Era"/>
    <property type="match status" value="1"/>
</dbReference>
<dbReference type="NCBIfam" id="TIGR00436">
    <property type="entry name" value="era"/>
    <property type="match status" value="1"/>
</dbReference>
<dbReference type="RefSeq" id="WP_379787624.1">
    <property type="nucleotide sequence ID" value="NZ_JBHSHL010000013.1"/>
</dbReference>
<feature type="region of interest" description="G5" evidence="7">
    <location>
        <begin position="152"/>
        <end position="154"/>
    </location>
</feature>
<feature type="binding site" evidence="6">
    <location>
        <begin position="61"/>
        <end position="65"/>
    </location>
    <ligand>
        <name>GTP</name>
        <dbReference type="ChEBI" id="CHEBI:37565"/>
    </ligand>
</feature>
<keyword evidence="6" id="KW-1003">Cell membrane</keyword>
<dbReference type="PRINTS" id="PR00326">
    <property type="entry name" value="GTP1OBG"/>
</dbReference>
<evidence type="ECO:0000256" key="7">
    <source>
        <dbReference type="PROSITE-ProRule" id="PRU01050"/>
    </source>
</evidence>
<evidence type="ECO:0000256" key="1">
    <source>
        <dbReference type="ARBA" id="ARBA00007921"/>
    </source>
</evidence>
<dbReference type="InterPro" id="IPR030388">
    <property type="entry name" value="G_ERA_dom"/>
</dbReference>
<dbReference type="Gene3D" id="3.40.50.300">
    <property type="entry name" value="P-loop containing nucleotide triphosphate hydrolases"/>
    <property type="match status" value="1"/>
</dbReference>
<dbReference type="SUPFAM" id="SSF54814">
    <property type="entry name" value="Prokaryotic type KH domain (KH-domain type II)"/>
    <property type="match status" value="1"/>
</dbReference>
<keyword evidence="6" id="KW-0690">Ribosome biogenesis</keyword>
<accession>A0ABV9QIX3</accession>
<evidence type="ECO:0000259" key="9">
    <source>
        <dbReference type="PROSITE" id="PS50823"/>
    </source>
</evidence>
<organism evidence="11 12">
    <name type="scientific">Filifactor villosus</name>
    <dbReference type="NCBI Taxonomy" id="29374"/>
    <lineage>
        <taxon>Bacteria</taxon>
        <taxon>Bacillati</taxon>
        <taxon>Bacillota</taxon>
        <taxon>Clostridia</taxon>
        <taxon>Peptostreptococcales</taxon>
        <taxon>Filifactoraceae</taxon>
        <taxon>Filifactor</taxon>
    </lineage>
</organism>
<sequence length="301" mass="34332">MEQNHKSGFVSLVGRPNVGKSTVMNHLVGEKISIVSNKPQTTRTKISGIYNDEESQIVFVDTPGMQSPRNKLGKYMLKASKSSLHDTDVIVYVVDSSGFIGRMDKIIIENLKQTSQTKILLINKIDEITKDEVLARIAMYSEIGIFDEIIPISALKGENMGSIVPTLKKYLVYGPKFYPEEMSTDQSLKVMVSEMIREKLLLYTQEEIPHGTMVQIETLKERKDKDIIDVEAMIFCERDTHKRIIIGKDGRKLKGIGMAARKDLEELLGKQVNLSLWIKVKKNWRDNQNHIRNFGFDEKEI</sequence>
<evidence type="ECO:0000313" key="11">
    <source>
        <dbReference type="EMBL" id="MFC4804133.1"/>
    </source>
</evidence>
<dbReference type="InterPro" id="IPR006073">
    <property type="entry name" value="GTP-bd"/>
</dbReference>
<dbReference type="InterPro" id="IPR015946">
    <property type="entry name" value="KH_dom-like_a/b"/>
</dbReference>
<keyword evidence="5 6" id="KW-0342">GTP-binding</keyword>
<feature type="domain" description="Era-type G" evidence="10">
    <location>
        <begin position="6"/>
        <end position="180"/>
    </location>
</feature>
<keyword evidence="4 6" id="KW-0694">RNA-binding</keyword>
<dbReference type="SUPFAM" id="SSF52540">
    <property type="entry name" value="P-loop containing nucleoside triphosphate hydrolases"/>
    <property type="match status" value="1"/>
</dbReference>
<feature type="region of interest" description="G2" evidence="7">
    <location>
        <begin position="40"/>
        <end position="44"/>
    </location>
</feature>
<protein>
    <recommendedName>
        <fullName evidence="2 6">GTPase Era</fullName>
    </recommendedName>
</protein>
<feature type="binding site" evidence="6">
    <location>
        <begin position="123"/>
        <end position="126"/>
    </location>
    <ligand>
        <name>GTP</name>
        <dbReference type="ChEBI" id="CHEBI:37565"/>
    </ligand>
</feature>
<feature type="domain" description="KH type-2" evidence="9">
    <location>
        <begin position="204"/>
        <end position="282"/>
    </location>
</feature>
<dbReference type="PANTHER" id="PTHR42698:SF1">
    <property type="entry name" value="GTPASE ERA, MITOCHONDRIAL"/>
    <property type="match status" value="1"/>
</dbReference>
<dbReference type="CDD" id="cd22534">
    <property type="entry name" value="KH-II_Era"/>
    <property type="match status" value="1"/>
</dbReference>
<keyword evidence="3 6" id="KW-0547">Nucleotide-binding</keyword>
<dbReference type="Gene3D" id="3.30.300.20">
    <property type="match status" value="1"/>
</dbReference>
<evidence type="ECO:0000313" key="12">
    <source>
        <dbReference type="Proteomes" id="UP001595916"/>
    </source>
</evidence>
<feature type="region of interest" description="G4" evidence="7">
    <location>
        <begin position="123"/>
        <end position="126"/>
    </location>
</feature>
<dbReference type="Pfam" id="PF01926">
    <property type="entry name" value="MMR_HSR1"/>
    <property type="match status" value="1"/>
</dbReference>
<evidence type="ECO:0000256" key="4">
    <source>
        <dbReference type="ARBA" id="ARBA00022884"/>
    </source>
</evidence>
<dbReference type="Pfam" id="PF07650">
    <property type="entry name" value="KH_2"/>
    <property type="match status" value="1"/>
</dbReference>
<keyword evidence="6" id="KW-0472">Membrane</keyword>
<dbReference type="NCBIfam" id="NF000908">
    <property type="entry name" value="PRK00089.1"/>
    <property type="match status" value="1"/>
</dbReference>
<keyword evidence="6" id="KW-0963">Cytoplasm</keyword>
<feature type="region of interest" description="G1" evidence="7">
    <location>
        <begin position="14"/>
        <end position="21"/>
    </location>
</feature>
<dbReference type="PANTHER" id="PTHR42698">
    <property type="entry name" value="GTPASE ERA"/>
    <property type="match status" value="1"/>
</dbReference>
<reference evidence="12" key="1">
    <citation type="journal article" date="2019" name="Int. J. Syst. Evol. Microbiol.">
        <title>The Global Catalogue of Microorganisms (GCM) 10K type strain sequencing project: providing services to taxonomists for standard genome sequencing and annotation.</title>
        <authorList>
            <consortium name="The Broad Institute Genomics Platform"/>
            <consortium name="The Broad Institute Genome Sequencing Center for Infectious Disease"/>
            <person name="Wu L."/>
            <person name="Ma J."/>
        </authorList>
    </citation>
    <scope>NUCLEOTIDE SEQUENCE [LARGE SCALE GENOMIC DNA]</scope>
    <source>
        <strain evidence="12">CCUG 46385</strain>
    </source>
</reference>
<dbReference type="EMBL" id="JBHSHL010000013">
    <property type="protein sequence ID" value="MFC4804133.1"/>
    <property type="molecule type" value="Genomic_DNA"/>
</dbReference>
<dbReference type="NCBIfam" id="TIGR00231">
    <property type="entry name" value="small_GTP"/>
    <property type="match status" value="1"/>
</dbReference>
<evidence type="ECO:0000259" key="10">
    <source>
        <dbReference type="PROSITE" id="PS51713"/>
    </source>
</evidence>
<comment type="function">
    <text evidence="6">An essential GTPase that binds both GDP and GTP, with rapid nucleotide exchange. Plays a role in 16S rRNA processing and 30S ribosomal subunit biogenesis and possibly also in cell cycle regulation and energy metabolism.</text>
</comment>
<evidence type="ECO:0000256" key="2">
    <source>
        <dbReference type="ARBA" id="ARBA00020484"/>
    </source>
</evidence>
<feature type="region of interest" description="G3" evidence="7">
    <location>
        <begin position="61"/>
        <end position="64"/>
    </location>
</feature>
<name>A0ABV9QIX3_9FIRM</name>
<dbReference type="InterPro" id="IPR004044">
    <property type="entry name" value="KH_dom_type_2"/>
</dbReference>
<evidence type="ECO:0000256" key="8">
    <source>
        <dbReference type="RuleBase" id="RU003761"/>
    </source>
</evidence>
<comment type="subcellular location">
    <subcellularLocation>
        <location evidence="6">Cytoplasm</location>
    </subcellularLocation>
    <subcellularLocation>
        <location evidence="6">Cell membrane</location>
        <topology evidence="6">Peripheral membrane protein</topology>
    </subcellularLocation>
</comment>
<evidence type="ECO:0000256" key="3">
    <source>
        <dbReference type="ARBA" id="ARBA00022741"/>
    </source>
</evidence>
<feature type="binding site" evidence="6">
    <location>
        <begin position="14"/>
        <end position="21"/>
    </location>
    <ligand>
        <name>GTP</name>
        <dbReference type="ChEBI" id="CHEBI:37565"/>
    </ligand>
</feature>
<proteinExistence type="inferred from homology"/>
<evidence type="ECO:0000256" key="6">
    <source>
        <dbReference type="HAMAP-Rule" id="MF_00367"/>
    </source>
</evidence>
<dbReference type="PROSITE" id="PS51713">
    <property type="entry name" value="G_ERA"/>
    <property type="match status" value="1"/>
</dbReference>
<comment type="caution">
    <text evidence="11">The sequence shown here is derived from an EMBL/GenBank/DDBJ whole genome shotgun (WGS) entry which is preliminary data.</text>
</comment>
<dbReference type="InterPro" id="IPR005225">
    <property type="entry name" value="Small_GTP-bd"/>
</dbReference>
<dbReference type="InterPro" id="IPR005662">
    <property type="entry name" value="GTPase_Era-like"/>
</dbReference>
<dbReference type="CDD" id="cd04163">
    <property type="entry name" value="Era"/>
    <property type="match status" value="1"/>
</dbReference>
<comment type="subunit">
    <text evidence="6">Monomer.</text>
</comment>